<evidence type="ECO:0000256" key="6">
    <source>
        <dbReference type="PIRSR" id="PIRSR001221-2"/>
    </source>
</evidence>
<feature type="active site" description="Charge relay system" evidence="5">
    <location>
        <position position="188"/>
    </location>
</feature>
<evidence type="ECO:0000259" key="7">
    <source>
        <dbReference type="Pfam" id="PF01425"/>
    </source>
</evidence>
<dbReference type="PANTHER" id="PTHR46072">
    <property type="entry name" value="AMIDASE-RELATED-RELATED"/>
    <property type="match status" value="1"/>
</dbReference>
<feature type="active site" description="Charge relay system" evidence="5">
    <location>
        <position position="113"/>
    </location>
</feature>
<dbReference type="Proteomes" id="UP000736335">
    <property type="component" value="Unassembled WGS sequence"/>
</dbReference>
<comment type="similarity">
    <text evidence="2">Belongs to the amidase family.</text>
</comment>
<dbReference type="Gene3D" id="3.90.1300.10">
    <property type="entry name" value="Amidase signature (AS) domain"/>
    <property type="match status" value="1"/>
</dbReference>
<keyword evidence="4" id="KW-0378">Hydrolase</keyword>
<evidence type="ECO:0000313" key="8">
    <source>
        <dbReference type="EMBL" id="KAF9786269.1"/>
    </source>
</evidence>
<gene>
    <name evidence="8" type="ORF">BJ322DRAFT_776517</name>
</gene>
<evidence type="ECO:0000256" key="2">
    <source>
        <dbReference type="ARBA" id="ARBA00009199"/>
    </source>
</evidence>
<comment type="catalytic activity">
    <reaction evidence="1">
        <text>a monocarboxylic acid amide + H2O = a monocarboxylate + NH4(+)</text>
        <dbReference type="Rhea" id="RHEA:12020"/>
        <dbReference type="ChEBI" id="CHEBI:15377"/>
        <dbReference type="ChEBI" id="CHEBI:28938"/>
        <dbReference type="ChEBI" id="CHEBI:35757"/>
        <dbReference type="ChEBI" id="CHEBI:83628"/>
        <dbReference type="EC" id="3.5.1.4"/>
    </reaction>
</comment>
<dbReference type="EMBL" id="WIUZ02000006">
    <property type="protein sequence ID" value="KAF9786269.1"/>
    <property type="molecule type" value="Genomic_DNA"/>
</dbReference>
<name>A0A9P6HHF0_9AGAM</name>
<dbReference type="PANTHER" id="PTHR46072:SF11">
    <property type="entry name" value="AMIDASE-RELATED"/>
    <property type="match status" value="1"/>
</dbReference>
<accession>A0A9P6HHF0</accession>
<feature type="binding site" evidence="6">
    <location>
        <begin position="209"/>
        <end position="212"/>
    </location>
    <ligand>
        <name>substrate</name>
    </ligand>
</feature>
<dbReference type="InterPro" id="IPR023631">
    <property type="entry name" value="Amidase_dom"/>
</dbReference>
<dbReference type="AlphaFoldDB" id="A0A9P6HHF0"/>
<evidence type="ECO:0000313" key="9">
    <source>
        <dbReference type="Proteomes" id="UP000736335"/>
    </source>
</evidence>
<dbReference type="PIRSF" id="PIRSF001221">
    <property type="entry name" value="Amidase_fungi"/>
    <property type="match status" value="1"/>
</dbReference>
<evidence type="ECO:0000256" key="4">
    <source>
        <dbReference type="ARBA" id="ARBA00022801"/>
    </source>
</evidence>
<sequence>MAYRLVVNAKRTQRDEAINETAAITTRELSEEDQRIVSSSACQIVQAIKNGQWTSTKVVTAYIKSAIRAQDETNCITEVLFADALKIAGELDAHFAATNELKGPLHGVPITFKDLIDIKGYDSSMGFSQWANKPAQADAELVRHIREAGGVPMAKTNVSQGLANFECSNPLWGVTKNPYNAKFIPGGSTGGEGALLAMGGSAIGWGSDVGGSVRIPAHFCGLYCLKPSSGRISISGTVDPSPGFKGITTVLGPMARSVQDVELASRVVFGKSADYSSAPVLYRGVQLAQKLKFGYYFNDGMARITPACRRAVSETVEALRRQGHECIEFELPSPEKASEIYIALTAASGNKDFFKNKGPDPTDPNLELALAYVPGFLHTMVWWYLKRADPVLARVWKVSTEKSAYEYTNWEVKKDAWIHQFHEKVSCPYICKAIYENLGQVWDAQGFDGIICPGMASPALIHNATKYLLALATAALFYNILDCPVGSIPVTRVDPKLDALPEDWLSTRSNVPSSKELDKMLYKGKWAYDADAMGGLPVGIQLVGKRWEDEKVVEMMKVVDDALGERGFGPDGWERWKAAHSG</sequence>
<feature type="domain" description="Amidase" evidence="7">
    <location>
        <begin position="58"/>
        <end position="552"/>
    </location>
</feature>
<reference evidence="8" key="2">
    <citation type="submission" date="2020-11" db="EMBL/GenBank/DDBJ databases">
        <authorList>
            <consortium name="DOE Joint Genome Institute"/>
            <person name="Kuo A."/>
            <person name="Miyauchi S."/>
            <person name="Kiss E."/>
            <person name="Drula E."/>
            <person name="Kohler A."/>
            <person name="Sanchez-Garcia M."/>
            <person name="Andreopoulos B."/>
            <person name="Barry K.W."/>
            <person name="Bonito G."/>
            <person name="Buee M."/>
            <person name="Carver A."/>
            <person name="Chen C."/>
            <person name="Cichocki N."/>
            <person name="Clum A."/>
            <person name="Culley D."/>
            <person name="Crous P.W."/>
            <person name="Fauchery L."/>
            <person name="Girlanda M."/>
            <person name="Hayes R."/>
            <person name="Keri Z."/>
            <person name="Labutti K."/>
            <person name="Lipzen A."/>
            <person name="Lombard V."/>
            <person name="Magnuson J."/>
            <person name="Maillard F."/>
            <person name="Morin E."/>
            <person name="Murat C."/>
            <person name="Nolan M."/>
            <person name="Ohm R."/>
            <person name="Pangilinan J."/>
            <person name="Pereira M."/>
            <person name="Perotto S."/>
            <person name="Peter M."/>
            <person name="Riley R."/>
            <person name="Sitrit Y."/>
            <person name="Stielow B."/>
            <person name="Szollosi G."/>
            <person name="Zifcakova L."/>
            <person name="Stursova M."/>
            <person name="Spatafora J.W."/>
            <person name="Tedersoo L."/>
            <person name="Vaario L.-M."/>
            <person name="Yamada A."/>
            <person name="Yan M."/>
            <person name="Wang P."/>
            <person name="Xu J."/>
            <person name="Bruns T."/>
            <person name="Baldrian P."/>
            <person name="Vilgalys R."/>
            <person name="Henrissat B."/>
            <person name="Grigoriev I.V."/>
            <person name="Hibbett D."/>
            <person name="Nagy L.G."/>
            <person name="Martin F.M."/>
        </authorList>
    </citation>
    <scope>NUCLEOTIDE SEQUENCE</scope>
    <source>
        <strain evidence="8">UH-Tt-Lm1</strain>
    </source>
</reference>
<proteinExistence type="inferred from homology"/>
<feature type="binding site" evidence="6">
    <location>
        <position position="188"/>
    </location>
    <ligand>
        <name>substrate</name>
    </ligand>
</feature>
<dbReference type="GO" id="GO:0004040">
    <property type="term" value="F:amidase activity"/>
    <property type="evidence" value="ECO:0007669"/>
    <property type="project" value="UniProtKB-EC"/>
</dbReference>
<evidence type="ECO:0000256" key="3">
    <source>
        <dbReference type="ARBA" id="ARBA00012922"/>
    </source>
</evidence>
<evidence type="ECO:0000256" key="1">
    <source>
        <dbReference type="ARBA" id="ARBA00001311"/>
    </source>
</evidence>
<reference evidence="8" key="1">
    <citation type="journal article" date="2020" name="Nat. Commun.">
        <title>Large-scale genome sequencing of mycorrhizal fungi provides insights into the early evolution of symbiotic traits.</title>
        <authorList>
            <person name="Miyauchi S."/>
            <person name="Kiss E."/>
            <person name="Kuo A."/>
            <person name="Drula E."/>
            <person name="Kohler A."/>
            <person name="Sanchez-Garcia M."/>
            <person name="Morin E."/>
            <person name="Andreopoulos B."/>
            <person name="Barry K.W."/>
            <person name="Bonito G."/>
            <person name="Buee M."/>
            <person name="Carver A."/>
            <person name="Chen C."/>
            <person name="Cichocki N."/>
            <person name="Clum A."/>
            <person name="Culley D."/>
            <person name="Crous P.W."/>
            <person name="Fauchery L."/>
            <person name="Girlanda M."/>
            <person name="Hayes R.D."/>
            <person name="Keri Z."/>
            <person name="LaButti K."/>
            <person name="Lipzen A."/>
            <person name="Lombard V."/>
            <person name="Magnuson J."/>
            <person name="Maillard F."/>
            <person name="Murat C."/>
            <person name="Nolan M."/>
            <person name="Ohm R.A."/>
            <person name="Pangilinan J."/>
            <person name="Pereira M.F."/>
            <person name="Perotto S."/>
            <person name="Peter M."/>
            <person name="Pfister S."/>
            <person name="Riley R."/>
            <person name="Sitrit Y."/>
            <person name="Stielow J.B."/>
            <person name="Szollosi G."/>
            <person name="Zifcakova L."/>
            <person name="Stursova M."/>
            <person name="Spatafora J.W."/>
            <person name="Tedersoo L."/>
            <person name="Vaario L.M."/>
            <person name="Yamada A."/>
            <person name="Yan M."/>
            <person name="Wang P."/>
            <person name="Xu J."/>
            <person name="Bruns T."/>
            <person name="Baldrian P."/>
            <person name="Vilgalys R."/>
            <person name="Dunand C."/>
            <person name="Henrissat B."/>
            <person name="Grigoriev I.V."/>
            <person name="Hibbett D."/>
            <person name="Nagy L.G."/>
            <person name="Martin F.M."/>
        </authorList>
    </citation>
    <scope>NUCLEOTIDE SEQUENCE</scope>
    <source>
        <strain evidence="8">UH-Tt-Lm1</strain>
    </source>
</reference>
<dbReference type="EC" id="3.5.1.4" evidence="3"/>
<evidence type="ECO:0000256" key="5">
    <source>
        <dbReference type="PIRSR" id="PIRSR001221-1"/>
    </source>
</evidence>
<feature type="active site" description="Acyl-ester intermediate" evidence="5">
    <location>
        <position position="212"/>
    </location>
</feature>
<dbReference type="FunFam" id="3.90.1300.10:FF:000003">
    <property type="entry name" value="Amidase signature enzyme"/>
    <property type="match status" value="1"/>
</dbReference>
<feature type="binding site" evidence="6">
    <location>
        <position position="162"/>
    </location>
    <ligand>
        <name>substrate</name>
    </ligand>
</feature>
<dbReference type="Pfam" id="PF01425">
    <property type="entry name" value="Amidase"/>
    <property type="match status" value="1"/>
</dbReference>
<dbReference type="OrthoDB" id="6428749at2759"/>
<comment type="caution">
    <text evidence="8">The sequence shown here is derived from an EMBL/GenBank/DDBJ whole genome shotgun (WGS) entry which is preliminary data.</text>
</comment>
<protein>
    <recommendedName>
        <fullName evidence="3">amidase</fullName>
        <ecNumber evidence="3">3.5.1.4</ecNumber>
    </recommendedName>
</protein>
<keyword evidence="9" id="KW-1185">Reference proteome</keyword>
<dbReference type="SUPFAM" id="SSF75304">
    <property type="entry name" value="Amidase signature (AS) enzymes"/>
    <property type="match status" value="1"/>
</dbReference>
<dbReference type="InterPro" id="IPR036928">
    <property type="entry name" value="AS_sf"/>
</dbReference>
<organism evidence="8 9">
    <name type="scientific">Thelephora terrestris</name>
    <dbReference type="NCBI Taxonomy" id="56493"/>
    <lineage>
        <taxon>Eukaryota</taxon>
        <taxon>Fungi</taxon>
        <taxon>Dikarya</taxon>
        <taxon>Basidiomycota</taxon>
        <taxon>Agaricomycotina</taxon>
        <taxon>Agaricomycetes</taxon>
        <taxon>Thelephorales</taxon>
        <taxon>Thelephoraceae</taxon>
        <taxon>Thelephora</taxon>
    </lineage>
</organism>